<evidence type="ECO:0000313" key="8">
    <source>
        <dbReference type="EMBL" id="MCP1169418.1"/>
    </source>
</evidence>
<dbReference type="PANTHER" id="PTHR12318">
    <property type="entry name" value="TESTOSTERONE-REGULATED PROTEIN RP2"/>
    <property type="match status" value="1"/>
</dbReference>
<keyword evidence="6" id="KW-0464">Manganese</keyword>
<dbReference type="Pfam" id="PF00293">
    <property type="entry name" value="NUDIX"/>
    <property type="match status" value="1"/>
</dbReference>
<name>A0A9X2FXJ2_9RHOB</name>
<evidence type="ECO:0000256" key="1">
    <source>
        <dbReference type="ARBA" id="ARBA00001936"/>
    </source>
</evidence>
<dbReference type="GO" id="GO:0016818">
    <property type="term" value="F:hydrolase activity, acting on acid anhydrides, in phosphorus-containing anhydrides"/>
    <property type="evidence" value="ECO:0007669"/>
    <property type="project" value="InterPro"/>
</dbReference>
<keyword evidence="5" id="KW-0460">Magnesium</keyword>
<reference evidence="8" key="1">
    <citation type="submission" date="2022-06" db="EMBL/GenBank/DDBJ databases">
        <title>Limimaricola sediminis sp. nov., isolated from an intertidal sediment.</title>
        <authorList>
            <person name="Shao X."/>
        </authorList>
    </citation>
    <scope>NUCLEOTIDE SEQUENCE</scope>
    <source>
        <strain evidence="8">ASW11-118</strain>
    </source>
</reference>
<evidence type="ECO:0000256" key="3">
    <source>
        <dbReference type="ARBA" id="ARBA00022723"/>
    </source>
</evidence>
<keyword evidence="3" id="KW-0479">Metal-binding</keyword>
<comment type="caution">
    <text evidence="8">The sequence shown here is derived from an EMBL/GenBank/DDBJ whole genome shotgun (WGS) entry which is preliminary data.</text>
</comment>
<evidence type="ECO:0000256" key="4">
    <source>
        <dbReference type="ARBA" id="ARBA00022801"/>
    </source>
</evidence>
<evidence type="ECO:0000256" key="5">
    <source>
        <dbReference type="ARBA" id="ARBA00022842"/>
    </source>
</evidence>
<evidence type="ECO:0000259" key="7">
    <source>
        <dbReference type="PROSITE" id="PS51462"/>
    </source>
</evidence>
<evidence type="ECO:0000256" key="6">
    <source>
        <dbReference type="ARBA" id="ARBA00023211"/>
    </source>
</evidence>
<dbReference type="CDD" id="cd18870">
    <property type="entry name" value="NUDIX_AcylCoAdiphos_Nudt19"/>
    <property type="match status" value="1"/>
</dbReference>
<evidence type="ECO:0000256" key="2">
    <source>
        <dbReference type="ARBA" id="ARBA00001946"/>
    </source>
</evidence>
<organism evidence="8 9">
    <name type="scientific">Limimaricola litoreus</name>
    <dbReference type="NCBI Taxonomy" id="2955316"/>
    <lineage>
        <taxon>Bacteria</taxon>
        <taxon>Pseudomonadati</taxon>
        <taxon>Pseudomonadota</taxon>
        <taxon>Alphaproteobacteria</taxon>
        <taxon>Rhodobacterales</taxon>
        <taxon>Paracoccaceae</taxon>
        <taxon>Limimaricola</taxon>
    </lineage>
</organism>
<dbReference type="Proteomes" id="UP001139477">
    <property type="component" value="Unassembled WGS sequence"/>
</dbReference>
<dbReference type="InterPro" id="IPR000086">
    <property type="entry name" value="NUDIX_hydrolase_dom"/>
</dbReference>
<feature type="domain" description="Nudix hydrolase" evidence="7">
    <location>
        <begin position="6"/>
        <end position="190"/>
    </location>
</feature>
<comment type="cofactor">
    <cofactor evidence="1">
        <name>Mn(2+)</name>
        <dbReference type="ChEBI" id="CHEBI:29035"/>
    </cofactor>
</comment>
<dbReference type="SUPFAM" id="SSF55811">
    <property type="entry name" value="Nudix"/>
    <property type="match status" value="1"/>
</dbReference>
<keyword evidence="4" id="KW-0378">Hydrolase</keyword>
<dbReference type="EMBL" id="JAMYXC010000200">
    <property type="protein sequence ID" value="MCP1169418.1"/>
    <property type="molecule type" value="Genomic_DNA"/>
</dbReference>
<keyword evidence="9" id="KW-1185">Reference proteome</keyword>
<dbReference type="PANTHER" id="PTHR12318:SF0">
    <property type="entry name" value="ACYL-COENZYME A DIPHOSPHATASE NUDT19"/>
    <property type="match status" value="1"/>
</dbReference>
<dbReference type="GO" id="GO:0046872">
    <property type="term" value="F:metal ion binding"/>
    <property type="evidence" value="ECO:0007669"/>
    <property type="project" value="UniProtKB-KW"/>
</dbReference>
<gene>
    <name evidence="8" type="ORF">NHG85_12950</name>
</gene>
<comment type="cofactor">
    <cofactor evidence="2">
        <name>Mg(2+)</name>
        <dbReference type="ChEBI" id="CHEBI:18420"/>
    </cofactor>
</comment>
<sequence length="215" mass="23389">MPGPAPIRDAATLILLRETPQGPSVLMGRRGARAAFMPSKYVFPGGALDPVDATVPFAAPLPAHHAARFGDKAGPLAACAIRELWEETGQILGRAAHWPDAPRGWRGFARSGHRPDAAALVPVFRAVTPPGQPRRFDARFFLAPAERLASDPDDFARAEDELAHLHWVPLARIGALDLPRITQLALRELCARLDDPDPTRPVPFFHGTMEQNAPF</sequence>
<dbReference type="Gene3D" id="3.90.79.10">
    <property type="entry name" value="Nucleoside Triphosphate Pyrophosphohydrolase"/>
    <property type="match status" value="1"/>
</dbReference>
<accession>A0A9X2FXJ2</accession>
<dbReference type="InterPro" id="IPR039121">
    <property type="entry name" value="NUDT19"/>
</dbReference>
<protein>
    <submittedName>
        <fullName evidence="8">NUDIX domain-containing protein</fullName>
    </submittedName>
</protein>
<dbReference type="RefSeq" id="WP_253333008.1">
    <property type="nucleotide sequence ID" value="NZ_JAMYXC010000200.1"/>
</dbReference>
<dbReference type="AlphaFoldDB" id="A0A9X2FXJ2"/>
<proteinExistence type="predicted"/>
<dbReference type="PROSITE" id="PS51462">
    <property type="entry name" value="NUDIX"/>
    <property type="match status" value="1"/>
</dbReference>
<evidence type="ECO:0000313" key="9">
    <source>
        <dbReference type="Proteomes" id="UP001139477"/>
    </source>
</evidence>
<dbReference type="InterPro" id="IPR015797">
    <property type="entry name" value="NUDIX_hydrolase-like_dom_sf"/>
</dbReference>